<dbReference type="GO" id="GO:0005829">
    <property type="term" value="C:cytosol"/>
    <property type="evidence" value="ECO:0007669"/>
    <property type="project" value="TreeGrafter"/>
</dbReference>
<feature type="region of interest" description="Disordered" evidence="7">
    <location>
        <begin position="1"/>
        <end position="38"/>
    </location>
</feature>
<evidence type="ECO:0000256" key="3">
    <source>
        <dbReference type="ARBA" id="ARBA00022490"/>
    </source>
</evidence>
<keyword evidence="5 6" id="KW-0802">TPR repeat</keyword>
<keyword evidence="9" id="KW-1185">Reference proteome</keyword>
<reference evidence="8 9" key="1">
    <citation type="submission" date="2019-03" db="EMBL/GenBank/DDBJ databases">
        <title>First draft genome of Liparis tanakae, snailfish: a comprehensive survey of snailfish specific genes.</title>
        <authorList>
            <person name="Kim W."/>
            <person name="Song I."/>
            <person name="Jeong J.-H."/>
            <person name="Kim D."/>
            <person name="Kim S."/>
            <person name="Ryu S."/>
            <person name="Song J.Y."/>
            <person name="Lee S.K."/>
        </authorList>
    </citation>
    <scope>NUCLEOTIDE SEQUENCE [LARGE SCALE GENOMIC DNA]</scope>
    <source>
        <tissue evidence="8">Muscle</tissue>
    </source>
</reference>
<evidence type="ECO:0000313" key="8">
    <source>
        <dbReference type="EMBL" id="TNN22454.1"/>
    </source>
</evidence>
<dbReference type="OrthoDB" id="10006023at2759"/>
<evidence type="ECO:0000256" key="7">
    <source>
        <dbReference type="SAM" id="MobiDB-lite"/>
    </source>
</evidence>
<dbReference type="SUPFAM" id="SSF48452">
    <property type="entry name" value="TPR-like"/>
    <property type="match status" value="1"/>
</dbReference>
<feature type="compositionally biased region" description="Pro residues" evidence="7">
    <location>
        <begin position="19"/>
        <end position="28"/>
    </location>
</feature>
<dbReference type="InterPro" id="IPR011990">
    <property type="entry name" value="TPR-like_helical_dom_sf"/>
</dbReference>
<feature type="region of interest" description="Disordered" evidence="7">
    <location>
        <begin position="129"/>
        <end position="160"/>
    </location>
</feature>
<dbReference type="PANTHER" id="PTHR10130">
    <property type="entry name" value="PEROXISOMAL TARGETING SIGNAL 1 RECEPTOR PEX5"/>
    <property type="match status" value="1"/>
</dbReference>
<dbReference type="EMBL" id="SRLO01022353">
    <property type="protein sequence ID" value="TNN22454.1"/>
    <property type="molecule type" value="Genomic_DNA"/>
</dbReference>
<dbReference type="PANTHER" id="PTHR10130:SF10">
    <property type="entry name" value="PEX5-RELATED PROTEIN-LIKE ISOFORM X1"/>
    <property type="match status" value="1"/>
</dbReference>
<sequence length="160" mass="17707">MQAEWEELARRKWLEEPEGPGPPPPSDPPVEKERAGAGDLRAGVLLLEAAVLQDPQDSEAWQLLGTTQAENENEPAATAALQRCLELRPHNLPALMALAVSFTNSGLQREASGALRRWISHNPRYKDLVLDLDPRSPPRGTRSPTARYEDLQDNETTSLL</sequence>
<comment type="subcellular location">
    <subcellularLocation>
        <location evidence="1">Cytoplasm</location>
    </subcellularLocation>
</comment>
<protein>
    <submittedName>
        <fullName evidence="8">PEX5-related protein</fullName>
    </submittedName>
</protein>
<keyword evidence="4" id="KW-0677">Repeat</keyword>
<dbReference type="Proteomes" id="UP000314294">
    <property type="component" value="Unassembled WGS sequence"/>
</dbReference>
<dbReference type="AlphaFoldDB" id="A0A4Z2E151"/>
<dbReference type="InterPro" id="IPR024111">
    <property type="entry name" value="PEX5/PEX5L"/>
</dbReference>
<comment type="caution">
    <text evidence="8">The sequence shown here is derived from an EMBL/GenBank/DDBJ whole genome shotgun (WGS) entry which is preliminary data.</text>
</comment>
<dbReference type="Gene3D" id="1.25.40.10">
    <property type="entry name" value="Tetratricopeptide repeat domain"/>
    <property type="match status" value="1"/>
</dbReference>
<dbReference type="GO" id="GO:0005052">
    <property type="term" value="F:peroxisome matrix targeting signal-1 binding"/>
    <property type="evidence" value="ECO:0007669"/>
    <property type="project" value="TreeGrafter"/>
</dbReference>
<dbReference type="PROSITE" id="PS50005">
    <property type="entry name" value="TPR"/>
    <property type="match status" value="1"/>
</dbReference>
<comment type="similarity">
    <text evidence="2">Belongs to the peroxisomal targeting signal receptor family.</text>
</comment>
<evidence type="ECO:0000256" key="1">
    <source>
        <dbReference type="ARBA" id="ARBA00004496"/>
    </source>
</evidence>
<evidence type="ECO:0000256" key="5">
    <source>
        <dbReference type="ARBA" id="ARBA00022803"/>
    </source>
</evidence>
<feature type="repeat" description="TPR" evidence="6">
    <location>
        <begin position="58"/>
        <end position="91"/>
    </location>
</feature>
<dbReference type="GO" id="GO:0016560">
    <property type="term" value="P:protein import into peroxisome matrix, docking"/>
    <property type="evidence" value="ECO:0007669"/>
    <property type="project" value="TreeGrafter"/>
</dbReference>
<evidence type="ECO:0000256" key="4">
    <source>
        <dbReference type="ARBA" id="ARBA00022737"/>
    </source>
</evidence>
<proteinExistence type="inferred from homology"/>
<dbReference type="GO" id="GO:0005778">
    <property type="term" value="C:peroxisomal membrane"/>
    <property type="evidence" value="ECO:0007669"/>
    <property type="project" value="TreeGrafter"/>
</dbReference>
<organism evidence="8 9">
    <name type="scientific">Liparis tanakae</name>
    <name type="common">Tanaka's snailfish</name>
    <dbReference type="NCBI Taxonomy" id="230148"/>
    <lineage>
        <taxon>Eukaryota</taxon>
        <taxon>Metazoa</taxon>
        <taxon>Chordata</taxon>
        <taxon>Craniata</taxon>
        <taxon>Vertebrata</taxon>
        <taxon>Euteleostomi</taxon>
        <taxon>Actinopterygii</taxon>
        <taxon>Neopterygii</taxon>
        <taxon>Teleostei</taxon>
        <taxon>Neoteleostei</taxon>
        <taxon>Acanthomorphata</taxon>
        <taxon>Eupercaria</taxon>
        <taxon>Perciformes</taxon>
        <taxon>Cottioidei</taxon>
        <taxon>Cottales</taxon>
        <taxon>Liparidae</taxon>
        <taxon>Liparis</taxon>
    </lineage>
</organism>
<name>A0A4Z2E151_9TELE</name>
<keyword evidence="3" id="KW-0963">Cytoplasm</keyword>
<accession>A0A4Z2E151</accession>
<evidence type="ECO:0000313" key="9">
    <source>
        <dbReference type="Proteomes" id="UP000314294"/>
    </source>
</evidence>
<evidence type="ECO:0000256" key="2">
    <source>
        <dbReference type="ARBA" id="ARBA00005348"/>
    </source>
</evidence>
<dbReference type="InterPro" id="IPR019734">
    <property type="entry name" value="TPR_rpt"/>
</dbReference>
<evidence type="ECO:0000256" key="6">
    <source>
        <dbReference type="PROSITE-ProRule" id="PRU00339"/>
    </source>
</evidence>
<gene>
    <name evidence="8" type="primary">PEX5L_0</name>
    <name evidence="8" type="ORF">EYF80_067432</name>
</gene>